<protein>
    <submittedName>
        <fullName evidence="1">Uncharacterized protein</fullName>
    </submittedName>
</protein>
<gene>
    <name evidence="1" type="ORF">PCASD_07794</name>
</gene>
<dbReference type="Proteomes" id="UP000235392">
    <property type="component" value="Unassembled WGS sequence"/>
</dbReference>
<sequence>MATSLLLPPAQILPSNEESDSHVIHSNEIASKDISFGKISDPFILEMAAQQLSGSKPRITLPKKLLALPCEELKDHIREIANGIYSNNAKDQQIDTVSHLVHSKHTFILANTWFRKTQIAKIYWKLFKPYQKPVICVLNPLDALGDNQAKEKKEVGIEKLRIPAINLTQDTLTDSFAKQIICGDFGFVYVVNIENIHKIIGGECISGQMKMLLDYVSAYCSGSVYGEFLELKQNWEENVVREMNRLLKEKETAVANRLEEIRLKKETAIAIQAEKATKKRVAQENKQRDAKRKMIKKTSDMATLQGLKDKATQHTLDVALALQVAGETTQAGPSN</sequence>
<organism evidence="1 2">
    <name type="scientific">Puccinia coronata f. sp. avenae</name>
    <dbReference type="NCBI Taxonomy" id="200324"/>
    <lineage>
        <taxon>Eukaryota</taxon>
        <taxon>Fungi</taxon>
        <taxon>Dikarya</taxon>
        <taxon>Basidiomycota</taxon>
        <taxon>Pucciniomycotina</taxon>
        <taxon>Pucciniomycetes</taxon>
        <taxon>Pucciniales</taxon>
        <taxon>Pucciniaceae</taxon>
        <taxon>Puccinia</taxon>
    </lineage>
</organism>
<comment type="caution">
    <text evidence="1">The sequence shown here is derived from an EMBL/GenBank/DDBJ whole genome shotgun (WGS) entry which is preliminary data.</text>
</comment>
<dbReference type="EMBL" id="PGCI01000100">
    <property type="protein sequence ID" value="PLW40570.1"/>
    <property type="molecule type" value="Genomic_DNA"/>
</dbReference>
<accession>A0A2N5US29</accession>
<evidence type="ECO:0000313" key="1">
    <source>
        <dbReference type="EMBL" id="PLW40570.1"/>
    </source>
</evidence>
<proteinExistence type="predicted"/>
<name>A0A2N5US29_9BASI</name>
<reference evidence="1 2" key="1">
    <citation type="submission" date="2017-11" db="EMBL/GenBank/DDBJ databases">
        <title>De novo assembly and phasing of dikaryotic genomes from two isolates of Puccinia coronata f. sp. avenae, the causal agent of oat crown rust.</title>
        <authorList>
            <person name="Miller M.E."/>
            <person name="Zhang Y."/>
            <person name="Omidvar V."/>
            <person name="Sperschneider J."/>
            <person name="Schwessinger B."/>
            <person name="Raley C."/>
            <person name="Palmer J.M."/>
            <person name="Garnica D."/>
            <person name="Upadhyaya N."/>
            <person name="Rathjen J."/>
            <person name="Taylor J.M."/>
            <person name="Park R.F."/>
            <person name="Dodds P.N."/>
            <person name="Hirsch C.D."/>
            <person name="Kianian S.F."/>
            <person name="Figueroa M."/>
        </authorList>
    </citation>
    <scope>NUCLEOTIDE SEQUENCE [LARGE SCALE GENOMIC DNA]</scope>
    <source>
        <strain evidence="1">12SD80</strain>
    </source>
</reference>
<dbReference type="AlphaFoldDB" id="A0A2N5US29"/>
<evidence type="ECO:0000313" key="2">
    <source>
        <dbReference type="Proteomes" id="UP000235392"/>
    </source>
</evidence>